<reference evidence="3" key="1">
    <citation type="submission" date="2016-11" db="EMBL/GenBank/DDBJ databases">
        <authorList>
            <person name="Varghese N."/>
            <person name="Submissions S."/>
        </authorList>
    </citation>
    <scope>NUCLEOTIDE SEQUENCE [LARGE SCALE GENOMIC DNA]</scope>
    <source>
        <strain evidence="3">DSM 3071</strain>
    </source>
</reference>
<feature type="transmembrane region" description="Helical" evidence="1">
    <location>
        <begin position="375"/>
        <end position="398"/>
    </location>
</feature>
<dbReference type="Proteomes" id="UP000184278">
    <property type="component" value="Unassembled WGS sequence"/>
</dbReference>
<keyword evidence="3" id="KW-1185">Reference proteome</keyword>
<keyword evidence="1" id="KW-1133">Transmembrane helix</keyword>
<name>A0A1M5ZP82_BUTFI</name>
<dbReference type="Pfam" id="PF18960">
    <property type="entry name" value="DUF5702"/>
    <property type="match status" value="1"/>
</dbReference>
<sequence length="520" mass="57182">MNSNTESYYSMSRKRDDQNASLTVFMALMLPILLSLVLALFTGARIRAEKMKVEIVTDISGNAVLGEYNRPLREQYGLLMVDTAYDKGSPSLSNMTERLDYYLSANTDGNTISAIGEFLLNTSNFSELSLADVSVGEYTFAGDNGSAVVQRQIFSYLESEPLEGLLGDAEEAQSGKADVEGEGAGGDEITFPDELISFYEKISGLFDDHANDDMEGHTEGELNLDDAQETQETMTSLTGQDAETKKFTILDLVIPSGESVSDASFDAGSVYTGRSDKLTGTGLSDNFDANLFENFGLFNVYLFEKFGYYKHAKEGSHLQYEIEYLIGKKTTDKGNLAAVVWWLLAIRFGIDFVYALNASTKPGQFVTSVKELCMLIPFIGAELSVLVGIVLPAILGFIEARNDVAMLMSGGKVPILKTDDSWKTNICSGLHGVTGSNESGPEYKGYLLILMLLHEAIGSVDEETKRMMDIMELDVRKVSGYENFRIDGCIDCFKVTATFDGESGNSYEFTRYFGYEEAPE</sequence>
<dbReference type="GeneID" id="89507917"/>
<keyword evidence="1" id="KW-0812">Transmembrane</keyword>
<keyword evidence="1" id="KW-0472">Membrane</keyword>
<proteinExistence type="predicted"/>
<protein>
    <submittedName>
        <fullName evidence="2">Uncharacterized protein</fullName>
    </submittedName>
</protein>
<dbReference type="AlphaFoldDB" id="A0A1M5ZP82"/>
<gene>
    <name evidence="2" type="ORF">SAMN02745229_02487</name>
</gene>
<feature type="transmembrane region" description="Helical" evidence="1">
    <location>
        <begin position="336"/>
        <end position="355"/>
    </location>
</feature>
<feature type="transmembrane region" description="Helical" evidence="1">
    <location>
        <begin position="20"/>
        <end position="42"/>
    </location>
</feature>
<evidence type="ECO:0000313" key="2">
    <source>
        <dbReference type="EMBL" id="SHI25906.1"/>
    </source>
</evidence>
<dbReference type="STRING" id="1121131.SAMN02745229_02487"/>
<accession>A0A1M5ZP82</accession>
<dbReference type="EMBL" id="FQXK01000021">
    <property type="protein sequence ID" value="SHI25906.1"/>
    <property type="molecule type" value="Genomic_DNA"/>
</dbReference>
<evidence type="ECO:0000256" key="1">
    <source>
        <dbReference type="SAM" id="Phobius"/>
    </source>
</evidence>
<dbReference type="InterPro" id="IPR043756">
    <property type="entry name" value="DUF5702"/>
</dbReference>
<dbReference type="OrthoDB" id="5135382at2"/>
<dbReference type="RefSeq" id="WP_073388222.1">
    <property type="nucleotide sequence ID" value="NZ_FQXK01000021.1"/>
</dbReference>
<evidence type="ECO:0000313" key="3">
    <source>
        <dbReference type="Proteomes" id="UP000184278"/>
    </source>
</evidence>
<organism evidence="2 3">
    <name type="scientific">Butyrivibrio fibrisolvens DSM 3071</name>
    <dbReference type="NCBI Taxonomy" id="1121131"/>
    <lineage>
        <taxon>Bacteria</taxon>
        <taxon>Bacillati</taxon>
        <taxon>Bacillota</taxon>
        <taxon>Clostridia</taxon>
        <taxon>Lachnospirales</taxon>
        <taxon>Lachnospiraceae</taxon>
        <taxon>Butyrivibrio</taxon>
    </lineage>
</organism>